<keyword evidence="11" id="KW-1185">Reference proteome</keyword>
<feature type="domain" description="PDZ" evidence="9">
    <location>
        <begin position="150"/>
        <end position="241"/>
    </location>
</feature>
<dbReference type="GO" id="GO:0004252">
    <property type="term" value="F:serine-type endopeptidase activity"/>
    <property type="evidence" value="ECO:0007669"/>
    <property type="project" value="InterPro"/>
</dbReference>
<dbReference type="PANTHER" id="PTHR22939:SF129">
    <property type="entry name" value="SERINE PROTEASE HTRA2, MITOCHONDRIAL"/>
    <property type="match status" value="1"/>
</dbReference>
<dbReference type="SUPFAM" id="SSF50156">
    <property type="entry name" value="PDZ domain-like"/>
    <property type="match status" value="2"/>
</dbReference>
<evidence type="ECO:0000256" key="3">
    <source>
        <dbReference type="ARBA" id="ARBA00013035"/>
    </source>
</evidence>
<dbReference type="Pfam" id="PF13180">
    <property type="entry name" value="PDZ_2"/>
    <property type="match status" value="1"/>
</dbReference>
<accession>A0A3S4IK95</accession>
<dbReference type="Pfam" id="PF00595">
    <property type="entry name" value="PDZ"/>
    <property type="match status" value="1"/>
</dbReference>
<dbReference type="CDD" id="cd10839">
    <property type="entry name" value="cpPDZ1_DegP-like"/>
    <property type="match status" value="1"/>
</dbReference>
<evidence type="ECO:0000256" key="5">
    <source>
        <dbReference type="ARBA" id="ARBA00022729"/>
    </source>
</evidence>
<dbReference type="Gene3D" id="2.30.42.10">
    <property type="match status" value="2"/>
</dbReference>
<keyword evidence="8" id="KW-0720">Serine protease</keyword>
<protein>
    <recommendedName>
        <fullName evidence="3">peptidase Do</fullName>
        <ecNumber evidence="3">3.4.21.107</ecNumber>
    </recommendedName>
</protein>
<dbReference type="GO" id="GO:0006508">
    <property type="term" value="P:proteolysis"/>
    <property type="evidence" value="ECO:0007669"/>
    <property type="project" value="UniProtKB-KW"/>
</dbReference>
<gene>
    <name evidence="10" type="primary">degP_1</name>
    <name evidence="10" type="ORF">NCTC11466_03765</name>
</gene>
<dbReference type="KEGG" id="clap:NCTC11466_03765"/>
<evidence type="ECO:0000313" key="10">
    <source>
        <dbReference type="EMBL" id="VEC00685.1"/>
    </source>
</evidence>
<dbReference type="Gene3D" id="2.40.10.120">
    <property type="match status" value="1"/>
</dbReference>
<dbReference type="PANTHER" id="PTHR22939">
    <property type="entry name" value="SERINE PROTEASE FAMILY S1C HTRA-RELATED"/>
    <property type="match status" value="1"/>
</dbReference>
<evidence type="ECO:0000313" key="11">
    <source>
        <dbReference type="Proteomes" id="UP000274122"/>
    </source>
</evidence>
<dbReference type="PRINTS" id="PR00834">
    <property type="entry name" value="PROTEASES2C"/>
</dbReference>
<dbReference type="EMBL" id="LR134201">
    <property type="protein sequence ID" value="VEC00685.1"/>
    <property type="molecule type" value="Genomic_DNA"/>
</dbReference>
<comment type="catalytic activity">
    <reaction evidence="1">
        <text>Acts on substrates that are at least partially unfolded. The cleavage site P1 residue is normally between a pair of hydrophobic residues, such as Val-|-Val.</text>
        <dbReference type="EC" id="3.4.21.107"/>
    </reaction>
</comment>
<keyword evidence="7 10" id="KW-0378">Hydrolase</keyword>
<proteinExistence type="inferred from homology"/>
<dbReference type="CDD" id="cd23084">
    <property type="entry name" value="cpPDZ2_DegP-like"/>
    <property type="match status" value="1"/>
</dbReference>
<dbReference type="PROSITE" id="PS50106">
    <property type="entry name" value="PDZ"/>
    <property type="match status" value="2"/>
</dbReference>
<sequence>MRRSTAATQGGALVNLNGELIGINTAILAPDGGNIGIGFAIPSNMVKNLTAQMVQFGQVRRGELGIMGTELNSELAKAMKVDAQRGAFVSQVMPNSSAAKAGIKAGDVITSLNGKPISSFAALRAEVGSMPVGSKISLGLLRDGKPVTVSLELQQSTQNQVDAATIFTGIEGAEMSNRSGKDQKGVQVTSVKPNSPAARIGLKKGDIIVGVNQQAVNNIAELRKVMDSKPSVMALSIQRGDSSIYLLMQ</sequence>
<dbReference type="SMART" id="SM00228">
    <property type="entry name" value="PDZ"/>
    <property type="match status" value="2"/>
</dbReference>
<dbReference type="FunFam" id="2.30.42.10:FF:000050">
    <property type="entry name" value="Periplasmic serine endoprotease DegP-like"/>
    <property type="match status" value="1"/>
</dbReference>
<evidence type="ECO:0000256" key="1">
    <source>
        <dbReference type="ARBA" id="ARBA00001772"/>
    </source>
</evidence>
<keyword evidence="6" id="KW-0677">Repeat</keyword>
<evidence type="ECO:0000256" key="2">
    <source>
        <dbReference type="ARBA" id="ARBA00010541"/>
    </source>
</evidence>
<evidence type="ECO:0000256" key="4">
    <source>
        <dbReference type="ARBA" id="ARBA00022670"/>
    </source>
</evidence>
<comment type="similarity">
    <text evidence="2">Belongs to the peptidase S1C family.</text>
</comment>
<reference evidence="10 11" key="1">
    <citation type="submission" date="2018-12" db="EMBL/GenBank/DDBJ databases">
        <authorList>
            <consortium name="Pathogen Informatics"/>
        </authorList>
    </citation>
    <scope>NUCLEOTIDE SEQUENCE [LARGE SCALE GENOMIC DNA]</scope>
    <source>
        <strain evidence="10 11">NCTC11466</strain>
    </source>
</reference>
<evidence type="ECO:0000259" key="9">
    <source>
        <dbReference type="PROSITE" id="PS50106"/>
    </source>
</evidence>
<dbReference type="AlphaFoldDB" id="A0A3S4IK95"/>
<organism evidence="10 11">
    <name type="scientific">Cedecea lapagei</name>
    <dbReference type="NCBI Taxonomy" id="158823"/>
    <lineage>
        <taxon>Bacteria</taxon>
        <taxon>Pseudomonadati</taxon>
        <taxon>Pseudomonadota</taxon>
        <taxon>Gammaproteobacteria</taxon>
        <taxon>Enterobacterales</taxon>
        <taxon>Enterobacteriaceae</taxon>
        <taxon>Cedecea</taxon>
    </lineage>
</organism>
<dbReference type="InterPro" id="IPR001478">
    <property type="entry name" value="PDZ"/>
</dbReference>
<dbReference type="EC" id="3.4.21.107" evidence="3"/>
<keyword evidence="4 10" id="KW-0645">Protease</keyword>
<dbReference type="Proteomes" id="UP000274122">
    <property type="component" value="Chromosome"/>
</dbReference>
<dbReference type="InterPro" id="IPR001940">
    <property type="entry name" value="Peptidase_S1C"/>
</dbReference>
<feature type="domain" description="PDZ" evidence="9">
    <location>
        <begin position="53"/>
        <end position="144"/>
    </location>
</feature>
<evidence type="ECO:0000256" key="6">
    <source>
        <dbReference type="ARBA" id="ARBA00022737"/>
    </source>
</evidence>
<dbReference type="InterPro" id="IPR036034">
    <property type="entry name" value="PDZ_sf"/>
</dbReference>
<name>A0A3S4IK95_9ENTR</name>
<evidence type="ECO:0000256" key="8">
    <source>
        <dbReference type="ARBA" id="ARBA00022825"/>
    </source>
</evidence>
<evidence type="ECO:0000256" key="7">
    <source>
        <dbReference type="ARBA" id="ARBA00022801"/>
    </source>
</evidence>
<dbReference type="FunFam" id="2.30.42.10:FF:000037">
    <property type="entry name" value="Periplasmic serine endoprotease DegP-like"/>
    <property type="match status" value="1"/>
</dbReference>
<keyword evidence="5" id="KW-0732">Signal</keyword>